<protein>
    <submittedName>
        <fullName evidence="1">Uncharacterized protein</fullName>
    </submittedName>
</protein>
<sequence>MQLAPNLSRVQKVSASYQFFVSLIVYVHYVRILSTRTVTFVLEVPLKKFRLKLQHKLRLWKSYIPTVLLSWASYPSVLSASSLQTKEEGLRALHL</sequence>
<comment type="caution">
    <text evidence="1">The sequence shown here is derived from an EMBL/GenBank/DDBJ whole genome shotgun (WGS) entry which is preliminary data.</text>
</comment>
<reference evidence="1" key="1">
    <citation type="submission" date="2021-10" db="EMBL/GenBank/DDBJ databases">
        <title>Tropical sea cucumber genome reveals ecological adaptation and Cuvierian tubules defense mechanism.</title>
        <authorList>
            <person name="Chen T."/>
        </authorList>
    </citation>
    <scope>NUCLEOTIDE SEQUENCE</scope>
    <source>
        <strain evidence="1">Nanhai2018</strain>
        <tissue evidence="1">Muscle</tissue>
    </source>
</reference>
<name>A0A9Q1HE31_HOLLE</name>
<gene>
    <name evidence="1" type="ORF">HOLleu_04758</name>
</gene>
<proteinExistence type="predicted"/>
<evidence type="ECO:0000313" key="1">
    <source>
        <dbReference type="EMBL" id="KAJ8046167.1"/>
    </source>
</evidence>
<dbReference type="EMBL" id="JAIZAY010000002">
    <property type="protein sequence ID" value="KAJ8046167.1"/>
    <property type="molecule type" value="Genomic_DNA"/>
</dbReference>
<accession>A0A9Q1HE31</accession>
<organism evidence="1 2">
    <name type="scientific">Holothuria leucospilota</name>
    <name type="common">Black long sea cucumber</name>
    <name type="synonym">Mertensiothuria leucospilota</name>
    <dbReference type="NCBI Taxonomy" id="206669"/>
    <lineage>
        <taxon>Eukaryota</taxon>
        <taxon>Metazoa</taxon>
        <taxon>Echinodermata</taxon>
        <taxon>Eleutherozoa</taxon>
        <taxon>Echinozoa</taxon>
        <taxon>Holothuroidea</taxon>
        <taxon>Aspidochirotacea</taxon>
        <taxon>Aspidochirotida</taxon>
        <taxon>Holothuriidae</taxon>
        <taxon>Holothuria</taxon>
    </lineage>
</organism>
<dbReference type="Proteomes" id="UP001152320">
    <property type="component" value="Chromosome 2"/>
</dbReference>
<keyword evidence="2" id="KW-1185">Reference proteome</keyword>
<evidence type="ECO:0000313" key="2">
    <source>
        <dbReference type="Proteomes" id="UP001152320"/>
    </source>
</evidence>
<dbReference type="AlphaFoldDB" id="A0A9Q1HE31"/>